<sequence>MQSSLPTPTPGRWATWIPDSRQHSTDALANWEAKVKAKVDWYKTSYRLPNNDIVHRVVPHLTCVKCHALPSPTHDAYPLTFDFQGWDHLNITSETVTQQWANRHPEYEIVGYWPSVGWDTGRQIVSILVCYRLNYLPIHACFGEGRNLQAAKADAAGKLLKSGHCMIHLP</sequence>
<organism evidence="1 2">
    <name type="scientific">Rhizoctonia solani</name>
    <dbReference type="NCBI Taxonomy" id="456999"/>
    <lineage>
        <taxon>Eukaryota</taxon>
        <taxon>Fungi</taxon>
        <taxon>Dikarya</taxon>
        <taxon>Basidiomycota</taxon>
        <taxon>Agaricomycotina</taxon>
        <taxon>Agaricomycetes</taxon>
        <taxon>Cantharellales</taxon>
        <taxon>Ceratobasidiaceae</taxon>
        <taxon>Rhizoctonia</taxon>
    </lineage>
</organism>
<dbReference type="AlphaFoldDB" id="A0A8H3CFF1"/>
<dbReference type="Proteomes" id="UP000663853">
    <property type="component" value="Unassembled WGS sequence"/>
</dbReference>
<evidence type="ECO:0000313" key="1">
    <source>
        <dbReference type="EMBL" id="CAE6480366.1"/>
    </source>
</evidence>
<gene>
    <name evidence="1" type="ORF">RDB_LOCUS87671</name>
</gene>
<comment type="caution">
    <text evidence="1">The sequence shown here is derived from an EMBL/GenBank/DDBJ whole genome shotgun (WGS) entry which is preliminary data.</text>
</comment>
<reference evidence="1" key="1">
    <citation type="submission" date="2021-01" db="EMBL/GenBank/DDBJ databases">
        <authorList>
            <person name="Kaushik A."/>
        </authorList>
    </citation>
    <scope>NUCLEOTIDE SEQUENCE</scope>
    <source>
        <strain evidence="1">AG6-10EEA</strain>
    </source>
</reference>
<evidence type="ECO:0000313" key="2">
    <source>
        <dbReference type="Proteomes" id="UP000663853"/>
    </source>
</evidence>
<proteinExistence type="predicted"/>
<accession>A0A8H3CFF1</accession>
<name>A0A8H3CFF1_9AGAM</name>
<protein>
    <submittedName>
        <fullName evidence="1">Uncharacterized protein</fullName>
    </submittedName>
</protein>
<dbReference type="EMBL" id="CAJMXA010002406">
    <property type="protein sequence ID" value="CAE6480366.1"/>
    <property type="molecule type" value="Genomic_DNA"/>
</dbReference>